<proteinExistence type="predicted"/>
<name>A0ABP4E034_9ACTN</name>
<reference evidence="3" key="1">
    <citation type="journal article" date="2019" name="Int. J. Syst. Evol. Microbiol.">
        <title>The Global Catalogue of Microorganisms (GCM) 10K type strain sequencing project: providing services to taxonomists for standard genome sequencing and annotation.</title>
        <authorList>
            <consortium name="The Broad Institute Genomics Platform"/>
            <consortium name="The Broad Institute Genome Sequencing Center for Infectious Disease"/>
            <person name="Wu L."/>
            <person name="Ma J."/>
        </authorList>
    </citation>
    <scope>NUCLEOTIDE SEQUENCE [LARGE SCALE GENOMIC DNA]</scope>
    <source>
        <strain evidence="3">JCM 13002</strain>
    </source>
</reference>
<sequence length="406" mass="41399">MAAGVLAAATVAGQAHAAPAPRLALTSVAFAQSTVDATSGEATAMLEWTLTDGNVAATDVTGDVVVQQVGADGRGIGPEHHVTFRHQPDSWFKANAVSGTPQSAVYRYDFPVPRYAATPTATWAVVKVTAKDDQGTALTVGRSRLNGPHTSVTATELVDGTGPGYESFYLKSQSRFRYLDGNPVAYQYSFTALDEESGFHRARLTVGGPGGATVTGDVETNTLSWGLIECGPDGFETSPGAVYCNLPVTFPADTPEGTWTPSRLRLADNAGNTAVAKDLPAAAAVHLTRNSVLSAAGFSIPATFDTSAGGVSVPLTLKPEGVQGGIASVTVETADPYACSATTVDAPAVASDGTVTVPVWAPGLNDHCTVTGIALLDGAGHAAAYGSAFGGPALALESHRVTAPTP</sequence>
<dbReference type="EMBL" id="BAAALD010000011">
    <property type="protein sequence ID" value="GAA1076318.1"/>
    <property type="molecule type" value="Genomic_DNA"/>
</dbReference>
<evidence type="ECO:0000313" key="3">
    <source>
        <dbReference type="Proteomes" id="UP001499987"/>
    </source>
</evidence>
<organism evidence="2 3">
    <name type="scientific">Kitasatospora arboriphila</name>
    <dbReference type="NCBI Taxonomy" id="258052"/>
    <lineage>
        <taxon>Bacteria</taxon>
        <taxon>Bacillati</taxon>
        <taxon>Actinomycetota</taxon>
        <taxon>Actinomycetes</taxon>
        <taxon>Kitasatosporales</taxon>
        <taxon>Streptomycetaceae</taxon>
        <taxon>Kitasatospora</taxon>
    </lineage>
</organism>
<feature type="chain" id="PRO_5046964744" evidence="1">
    <location>
        <begin position="18"/>
        <end position="406"/>
    </location>
</feature>
<keyword evidence="3" id="KW-1185">Reference proteome</keyword>
<dbReference type="Proteomes" id="UP001499987">
    <property type="component" value="Unassembled WGS sequence"/>
</dbReference>
<gene>
    <name evidence="2" type="ORF">GCM10009663_17290</name>
</gene>
<keyword evidence="1" id="KW-0732">Signal</keyword>
<protein>
    <submittedName>
        <fullName evidence="2">Uncharacterized protein</fullName>
    </submittedName>
</protein>
<evidence type="ECO:0000313" key="2">
    <source>
        <dbReference type="EMBL" id="GAA1076318.1"/>
    </source>
</evidence>
<accession>A0ABP4E034</accession>
<comment type="caution">
    <text evidence="2">The sequence shown here is derived from an EMBL/GenBank/DDBJ whole genome shotgun (WGS) entry which is preliminary data.</text>
</comment>
<evidence type="ECO:0000256" key="1">
    <source>
        <dbReference type="SAM" id="SignalP"/>
    </source>
</evidence>
<feature type="signal peptide" evidence="1">
    <location>
        <begin position="1"/>
        <end position="17"/>
    </location>
</feature>